<name>A0AAJ0DVM0_9PEZI</name>
<dbReference type="Proteomes" id="UP001240678">
    <property type="component" value="Unassembled WGS sequence"/>
</dbReference>
<keyword evidence="3" id="KW-1185">Reference proteome</keyword>
<reference evidence="2 3" key="1">
    <citation type="submission" date="2016-10" db="EMBL/GenBank/DDBJ databases">
        <title>The genome sequence of Colletotrichum fioriniae PJ7.</title>
        <authorList>
            <person name="Baroncelli R."/>
        </authorList>
    </citation>
    <scope>NUCLEOTIDE SEQUENCE [LARGE SCALE GENOMIC DNA]</scope>
    <source>
        <strain evidence="2 3">IMI 309622</strain>
    </source>
</reference>
<evidence type="ECO:0000313" key="3">
    <source>
        <dbReference type="Proteomes" id="UP001240678"/>
    </source>
</evidence>
<dbReference type="AlphaFoldDB" id="A0AAJ0DVM0"/>
<comment type="caution">
    <text evidence="2">The sequence shown here is derived from an EMBL/GenBank/DDBJ whole genome shotgun (WGS) entry which is preliminary data.</text>
</comment>
<protein>
    <submittedName>
        <fullName evidence="2">Uncharacterized protein</fullName>
    </submittedName>
</protein>
<accession>A0AAJ0DVM0</accession>
<dbReference type="EMBL" id="MOOE01000016">
    <property type="protein sequence ID" value="KAK1515865.1"/>
    <property type="molecule type" value="Genomic_DNA"/>
</dbReference>
<organism evidence="2 3">
    <name type="scientific">Colletotrichum costaricense</name>
    <dbReference type="NCBI Taxonomy" id="1209916"/>
    <lineage>
        <taxon>Eukaryota</taxon>
        <taxon>Fungi</taxon>
        <taxon>Dikarya</taxon>
        <taxon>Ascomycota</taxon>
        <taxon>Pezizomycotina</taxon>
        <taxon>Sordariomycetes</taxon>
        <taxon>Hypocreomycetidae</taxon>
        <taxon>Glomerellales</taxon>
        <taxon>Glomerellaceae</taxon>
        <taxon>Colletotrichum</taxon>
        <taxon>Colletotrichum acutatum species complex</taxon>
    </lineage>
</organism>
<dbReference type="RefSeq" id="XP_060308412.1">
    <property type="nucleotide sequence ID" value="XM_060461210.1"/>
</dbReference>
<gene>
    <name evidence="2" type="ORF">CCOS01_13063</name>
</gene>
<proteinExistence type="predicted"/>
<feature type="coiled-coil region" evidence="1">
    <location>
        <begin position="330"/>
        <end position="357"/>
    </location>
</feature>
<keyword evidence="1" id="KW-0175">Coiled coil</keyword>
<evidence type="ECO:0000313" key="2">
    <source>
        <dbReference type="EMBL" id="KAK1515865.1"/>
    </source>
</evidence>
<evidence type="ECO:0000256" key="1">
    <source>
        <dbReference type="SAM" id="Coils"/>
    </source>
</evidence>
<sequence length="426" mass="47990">MQAGLRDICSPIEDEEEFTSCLKTQHNWAADKIRLEAIENLVEGATLEKLLCRDDSIPEIKTAILIDGNNIYGEPIFRPFRGGLSVPDLMNELMKTPPLHPHSVKWLKAPFLVSYIVNLSSWAVVALLGSAPESLFRVLGTLVNNYIRSITSLSVSFSTEGPANFTMEFSFPLRVWRTDSSLRIDGRGKTAGGQSLRSSRDVTFLRHLSDCHHEDGTRDAIYASHISCAVTGLDQYRWTGILFAEDWFETPGDDPAPDTIERYDNDLMDGLACDPLARGRVDASRSGWYPRSYFLSILDIRLLQAHDEWLALLFRLETKIKEAHSLLQDLDDFEDAVVDTEELLRECEQALEETLKSLKSFMATDVHYFFGNTPEPTGADACFAHLSQIRNTCNALHRFHRKSRALQTDCRSILKAGEAMSKKVRG</sequence>
<dbReference type="GeneID" id="85344757"/>